<dbReference type="Gene3D" id="3.40.630.30">
    <property type="match status" value="1"/>
</dbReference>
<feature type="domain" description="N-acetyltransferase" evidence="3">
    <location>
        <begin position="1"/>
        <end position="166"/>
    </location>
</feature>
<keyword evidence="5" id="KW-1185">Reference proteome</keyword>
<dbReference type="SUPFAM" id="SSF55729">
    <property type="entry name" value="Acyl-CoA N-acyltransferases (Nat)"/>
    <property type="match status" value="1"/>
</dbReference>
<dbReference type="Pfam" id="PF00583">
    <property type="entry name" value="Acetyltransf_1"/>
    <property type="match status" value="1"/>
</dbReference>
<dbReference type="InterPro" id="IPR000182">
    <property type="entry name" value="GNAT_dom"/>
</dbReference>
<dbReference type="PANTHER" id="PTHR43877">
    <property type="entry name" value="AMINOALKYLPHOSPHONATE N-ACETYLTRANSFERASE-RELATED-RELATED"/>
    <property type="match status" value="1"/>
</dbReference>
<dbReference type="PROSITE" id="PS51186">
    <property type="entry name" value="GNAT"/>
    <property type="match status" value="1"/>
</dbReference>
<evidence type="ECO:0000313" key="5">
    <source>
        <dbReference type="Proteomes" id="UP000637423"/>
    </source>
</evidence>
<protein>
    <submittedName>
        <fullName evidence="4">N-acetyltransferase</fullName>
    </submittedName>
</protein>
<keyword evidence="1" id="KW-0808">Transferase</keyword>
<sequence>MQLRTATLSDALAIAYLHAENWRLIYRGMLSDAYLDHEVHAERLASWEERLRSPAENQYIVVAEDQGIVRGFACAFANEHPQWGHYLDNLHVAADSKGQNIGARLMADVARWCSGIDAARGLYLWVAAANPSAIRFYQRVGGVAADDELWEPPGGGQVLCLRYTWPDMAVLKA</sequence>
<reference evidence="4" key="2">
    <citation type="submission" date="2020-09" db="EMBL/GenBank/DDBJ databases">
        <authorList>
            <person name="Sun Q."/>
            <person name="Zhou Y."/>
        </authorList>
    </citation>
    <scope>NUCLEOTIDE SEQUENCE</scope>
    <source>
        <strain evidence="4">CGMCC 1.10998</strain>
    </source>
</reference>
<dbReference type="InterPro" id="IPR016181">
    <property type="entry name" value="Acyl_CoA_acyltransferase"/>
</dbReference>
<comment type="caution">
    <text evidence="4">The sequence shown here is derived from an EMBL/GenBank/DDBJ whole genome shotgun (WGS) entry which is preliminary data.</text>
</comment>
<accession>A0A916XGC3</accession>
<proteinExistence type="predicted"/>
<dbReference type="AlphaFoldDB" id="A0A916XGC3"/>
<evidence type="ECO:0000313" key="4">
    <source>
        <dbReference type="EMBL" id="GGC69829.1"/>
    </source>
</evidence>
<keyword evidence="2" id="KW-0012">Acyltransferase</keyword>
<reference evidence="4" key="1">
    <citation type="journal article" date="2014" name="Int. J. Syst. Evol. Microbiol.">
        <title>Complete genome sequence of Corynebacterium casei LMG S-19264T (=DSM 44701T), isolated from a smear-ripened cheese.</title>
        <authorList>
            <consortium name="US DOE Joint Genome Institute (JGI-PGF)"/>
            <person name="Walter F."/>
            <person name="Albersmeier A."/>
            <person name="Kalinowski J."/>
            <person name="Ruckert C."/>
        </authorList>
    </citation>
    <scope>NUCLEOTIDE SEQUENCE</scope>
    <source>
        <strain evidence="4">CGMCC 1.10998</strain>
    </source>
</reference>
<organism evidence="4 5">
    <name type="scientific">Undibacterium terreum</name>
    <dbReference type="NCBI Taxonomy" id="1224302"/>
    <lineage>
        <taxon>Bacteria</taxon>
        <taxon>Pseudomonadati</taxon>
        <taxon>Pseudomonadota</taxon>
        <taxon>Betaproteobacteria</taxon>
        <taxon>Burkholderiales</taxon>
        <taxon>Oxalobacteraceae</taxon>
        <taxon>Undibacterium</taxon>
    </lineage>
</organism>
<evidence type="ECO:0000256" key="2">
    <source>
        <dbReference type="ARBA" id="ARBA00023315"/>
    </source>
</evidence>
<dbReference type="Proteomes" id="UP000637423">
    <property type="component" value="Unassembled WGS sequence"/>
</dbReference>
<name>A0A916XGC3_9BURK</name>
<evidence type="ECO:0000259" key="3">
    <source>
        <dbReference type="PROSITE" id="PS51186"/>
    </source>
</evidence>
<dbReference type="CDD" id="cd04301">
    <property type="entry name" value="NAT_SF"/>
    <property type="match status" value="1"/>
</dbReference>
<gene>
    <name evidence="4" type="ORF">GCM10011396_16070</name>
</gene>
<dbReference type="GO" id="GO:0016747">
    <property type="term" value="F:acyltransferase activity, transferring groups other than amino-acyl groups"/>
    <property type="evidence" value="ECO:0007669"/>
    <property type="project" value="InterPro"/>
</dbReference>
<dbReference type="PANTHER" id="PTHR43877:SF2">
    <property type="entry name" value="AMINOALKYLPHOSPHONATE N-ACETYLTRANSFERASE-RELATED"/>
    <property type="match status" value="1"/>
</dbReference>
<dbReference type="InterPro" id="IPR050832">
    <property type="entry name" value="Bact_Acetyltransf"/>
</dbReference>
<evidence type="ECO:0000256" key="1">
    <source>
        <dbReference type="ARBA" id="ARBA00022679"/>
    </source>
</evidence>
<dbReference type="EMBL" id="BMED01000001">
    <property type="protein sequence ID" value="GGC69829.1"/>
    <property type="molecule type" value="Genomic_DNA"/>
</dbReference>